<dbReference type="HAMAP" id="MF_01358">
    <property type="entry name" value="NDH1_NuoD"/>
    <property type="match status" value="1"/>
</dbReference>
<dbReference type="InterPro" id="IPR029014">
    <property type="entry name" value="NiFe-Hase_large"/>
</dbReference>
<evidence type="ECO:0000256" key="8">
    <source>
        <dbReference type="SAM" id="Phobius"/>
    </source>
</evidence>
<dbReference type="NCBIfam" id="NF004739">
    <property type="entry name" value="PRK06075.1"/>
    <property type="match status" value="1"/>
</dbReference>
<protein>
    <recommendedName>
        <fullName evidence="6">NADH-quinone oxidoreductase subunit D</fullName>
        <ecNumber evidence="6">7.1.1.-</ecNumber>
    </recommendedName>
    <alternativeName>
        <fullName evidence="6">NADH dehydrogenase I subunit D</fullName>
    </alternativeName>
    <alternativeName>
        <fullName evidence="6">NDH-1 subunit D</fullName>
    </alternativeName>
</protein>
<dbReference type="SUPFAM" id="SSF56762">
    <property type="entry name" value="HydB/Nqo4-like"/>
    <property type="match status" value="1"/>
</dbReference>
<dbReference type="InterPro" id="IPR014029">
    <property type="entry name" value="NADH_UbQ_OxRdtase_49kDa_CS"/>
</dbReference>
<dbReference type="GO" id="GO:0051287">
    <property type="term" value="F:NAD binding"/>
    <property type="evidence" value="ECO:0007669"/>
    <property type="project" value="InterPro"/>
</dbReference>
<keyword evidence="11" id="KW-1185">Reference proteome</keyword>
<dbReference type="Proteomes" id="UP000254808">
    <property type="component" value="Chromosome"/>
</dbReference>
<evidence type="ECO:0000256" key="4">
    <source>
        <dbReference type="ARBA" id="ARBA00022967"/>
    </source>
</evidence>
<keyword evidence="6 8" id="KW-0472">Membrane</keyword>
<dbReference type="PANTHER" id="PTHR11993">
    <property type="entry name" value="NADH-UBIQUINONE OXIDOREDUCTASE 49 KDA SUBUNIT"/>
    <property type="match status" value="1"/>
</dbReference>
<keyword evidence="8" id="KW-0812">Transmembrane</keyword>
<evidence type="ECO:0000256" key="3">
    <source>
        <dbReference type="ARBA" id="ARBA00022448"/>
    </source>
</evidence>
<comment type="function">
    <text evidence="1 6">NDH-1 shuttles electrons from NADH, via FMN and iron-sulfur (Fe-S) centers, to quinones in the respiratory chain. The immediate electron acceptor for the enzyme in this species is believed to be ubiquinone. Couples the redox reaction to proton translocation (for every two electrons transferred, four hydrogen ions are translocated across the cytoplasmic membrane), and thus conserves the redox energy in a proton gradient.</text>
</comment>
<evidence type="ECO:0000256" key="7">
    <source>
        <dbReference type="RuleBase" id="RU003685"/>
    </source>
</evidence>
<dbReference type="InterPro" id="IPR022885">
    <property type="entry name" value="NDH1_su_D/H"/>
</dbReference>
<keyword evidence="6" id="KW-0874">Quinone</keyword>
<feature type="transmembrane region" description="Helical" evidence="8">
    <location>
        <begin position="149"/>
        <end position="169"/>
    </location>
</feature>
<keyword evidence="6" id="KW-0830">Ubiquinone</keyword>
<reference evidence="10 11" key="1">
    <citation type="submission" date="2018-03" db="EMBL/GenBank/DDBJ databases">
        <title>Phenotypic and genomic properties of Cyclonatronum proteinivorum gen. nov., sp. nov., a haloalkaliphilic bacteroidete from soda lakes possessing Na+-translocating rhodopsin.</title>
        <authorList>
            <person name="Toshchakov S.V."/>
            <person name="Korzhenkov A."/>
            <person name="Samarov N.I."/>
            <person name="Kublanov I.V."/>
            <person name="Muntyan M.S."/>
            <person name="Sorokin D.Y."/>
        </authorList>
    </citation>
    <scope>NUCLEOTIDE SEQUENCE [LARGE SCALE GENOMIC DNA]</scope>
    <source>
        <strain evidence="10 11">Omega</strain>
    </source>
</reference>
<name>A0A345UKX6_9BACT</name>
<comment type="subunit">
    <text evidence="6">NDH-1 is composed of 14 different subunits. Subunits NuoB, C, D, E, F, and G constitute the peripheral sector of the complex.</text>
</comment>
<evidence type="ECO:0000313" key="11">
    <source>
        <dbReference type="Proteomes" id="UP000254808"/>
    </source>
</evidence>
<comment type="subcellular location">
    <subcellularLocation>
        <location evidence="6">Cell membrane</location>
        <topology evidence="6">Peripheral membrane protein</topology>
        <orientation evidence="6">Cytoplasmic side</orientation>
    </subcellularLocation>
</comment>
<dbReference type="EC" id="7.1.1.-" evidence="6"/>
<dbReference type="PANTHER" id="PTHR11993:SF10">
    <property type="entry name" value="NADH DEHYDROGENASE [UBIQUINONE] IRON-SULFUR PROTEIN 2, MITOCHONDRIAL"/>
    <property type="match status" value="1"/>
</dbReference>
<evidence type="ECO:0000256" key="1">
    <source>
        <dbReference type="ARBA" id="ARBA00002378"/>
    </source>
</evidence>
<dbReference type="EMBL" id="CP027806">
    <property type="protein sequence ID" value="AXJ01128.1"/>
    <property type="molecule type" value="Genomic_DNA"/>
</dbReference>
<dbReference type="Pfam" id="PF00346">
    <property type="entry name" value="Complex1_49kDa"/>
    <property type="match status" value="1"/>
</dbReference>
<sequence>MELKKTILDKAKPTFFEKHQNALYKSLEDKHTTVEVEEDPLGTRMILNMGPQHPATHGVLRLLLELDGERIIRNRLDIGYLHRGVEKIAENKTYQEFMPYTDRMDYLSPYSNNVALCLAVEKIAQIEVPERAEYIRMIGCELARISSHLLYLGAMVMDTGAISFFIWTFRERERLYDIFDNFGGHRFTISHSRIGGVHNDLTPECLSMIREFVDTFPDEIRDWKKLLNKNRIFYDRNLNVGRISYDEALQIGVTGPNIRAVGVPYDIRKFDPYLKYDQVEFDVPTRLEGDNLSRYFIRMEEMSESVRIIRQCLEKMPKGPVRTDNAKQAYPSKDEVYYSMEGMIHDFMMTDTGICPPEGAEAYHAIEAPKGELGFFIQSDGTGHPWRLKINSPSFTNLQGLEKMLDGEMIADTVVMIGGVDPVMGDSDK</sequence>
<keyword evidence="3 6" id="KW-0813">Transport</keyword>
<dbReference type="NCBIfam" id="TIGR01962">
    <property type="entry name" value="NuoD"/>
    <property type="match status" value="1"/>
</dbReference>
<comment type="similarity">
    <text evidence="2 6 7">Belongs to the complex I 49 kDa subunit family.</text>
</comment>
<dbReference type="InterPro" id="IPR001135">
    <property type="entry name" value="NADH_Q_OxRdtase_suD"/>
</dbReference>
<evidence type="ECO:0000256" key="5">
    <source>
        <dbReference type="ARBA" id="ARBA00023027"/>
    </source>
</evidence>
<evidence type="ECO:0000259" key="9">
    <source>
        <dbReference type="Pfam" id="PF00346"/>
    </source>
</evidence>
<dbReference type="PROSITE" id="PS00535">
    <property type="entry name" value="COMPLEX1_49K"/>
    <property type="match status" value="1"/>
</dbReference>
<feature type="domain" description="NADH-quinone oxidoreductase subunit D" evidence="9">
    <location>
        <begin position="158"/>
        <end position="429"/>
    </location>
</feature>
<dbReference type="GO" id="GO:0050136">
    <property type="term" value="F:NADH dehydrogenase (quinone) (non-electrogenic) activity"/>
    <property type="evidence" value="ECO:0007669"/>
    <property type="project" value="UniProtKB-UniRule"/>
</dbReference>
<organism evidence="10 11">
    <name type="scientific">Cyclonatronum proteinivorum</name>
    <dbReference type="NCBI Taxonomy" id="1457365"/>
    <lineage>
        <taxon>Bacteria</taxon>
        <taxon>Pseudomonadati</taxon>
        <taxon>Balneolota</taxon>
        <taxon>Balneolia</taxon>
        <taxon>Balneolales</taxon>
        <taxon>Cyclonatronaceae</taxon>
        <taxon>Cyclonatronum</taxon>
    </lineage>
</organism>
<evidence type="ECO:0000256" key="6">
    <source>
        <dbReference type="HAMAP-Rule" id="MF_01358"/>
    </source>
</evidence>
<comment type="catalytic activity">
    <reaction evidence="6">
        <text>a quinone + NADH + 5 H(+)(in) = a quinol + NAD(+) + 4 H(+)(out)</text>
        <dbReference type="Rhea" id="RHEA:57888"/>
        <dbReference type="ChEBI" id="CHEBI:15378"/>
        <dbReference type="ChEBI" id="CHEBI:24646"/>
        <dbReference type="ChEBI" id="CHEBI:57540"/>
        <dbReference type="ChEBI" id="CHEBI:57945"/>
        <dbReference type="ChEBI" id="CHEBI:132124"/>
    </reaction>
</comment>
<evidence type="ECO:0000256" key="2">
    <source>
        <dbReference type="ARBA" id="ARBA00005769"/>
    </source>
</evidence>
<dbReference type="OrthoDB" id="9801496at2"/>
<proteinExistence type="inferred from homology"/>
<dbReference type="Gene3D" id="1.10.645.10">
    <property type="entry name" value="Cytochrome-c3 Hydrogenase, chain B"/>
    <property type="match status" value="1"/>
</dbReference>
<gene>
    <name evidence="6" type="primary">nuoD</name>
    <name evidence="10" type="ORF">CYPRO_1878</name>
</gene>
<keyword evidence="8" id="KW-1133">Transmembrane helix</keyword>
<dbReference type="RefSeq" id="WP_114984355.1">
    <property type="nucleotide sequence ID" value="NZ_CP027806.1"/>
</dbReference>
<dbReference type="AlphaFoldDB" id="A0A345UKX6"/>
<accession>A0A345UKX6</accession>
<keyword evidence="5 6" id="KW-0520">NAD</keyword>
<dbReference type="GO" id="GO:0005886">
    <property type="term" value="C:plasma membrane"/>
    <property type="evidence" value="ECO:0007669"/>
    <property type="project" value="UniProtKB-SubCell"/>
</dbReference>
<keyword evidence="6" id="KW-1003">Cell membrane</keyword>
<dbReference type="GO" id="GO:0048038">
    <property type="term" value="F:quinone binding"/>
    <property type="evidence" value="ECO:0007669"/>
    <property type="project" value="UniProtKB-KW"/>
</dbReference>
<dbReference type="KEGG" id="cprv:CYPRO_1878"/>
<evidence type="ECO:0000313" key="10">
    <source>
        <dbReference type="EMBL" id="AXJ01128.1"/>
    </source>
</evidence>
<keyword evidence="4 6" id="KW-1278">Translocase</keyword>